<reference evidence="2" key="1">
    <citation type="submission" date="2015-10" db="EMBL/GenBank/DDBJ databases">
        <title>Niche specialization of a soil ammonia-oxidizing archaeon, Candidatus Nitrosocosmicus oleophilus.</title>
        <authorList>
            <person name="Jung M.-Y."/>
            <person name="Rhee S.-K."/>
        </authorList>
    </citation>
    <scope>NUCLEOTIDE SEQUENCE [LARGE SCALE GENOMIC DNA]</scope>
    <source>
        <strain evidence="2">MY3</strain>
    </source>
</reference>
<protein>
    <submittedName>
        <fullName evidence="1">Uncharacterized protein</fullName>
    </submittedName>
</protein>
<dbReference type="KEGG" id="taa:NMY3_01846"/>
<sequence>MNYDEILDINKTLLDLNLIQLAVIWNIHYLKTISNIRKLSKLVFNLKAIC</sequence>
<dbReference type="Proteomes" id="UP000058925">
    <property type="component" value="Chromosome"/>
</dbReference>
<dbReference type="AlphaFoldDB" id="A0A654M0M3"/>
<organism evidence="1 2">
    <name type="scientific">Candidatus Nitrosocosmicus oleophilus</name>
    <dbReference type="NCBI Taxonomy" id="1353260"/>
    <lineage>
        <taxon>Archaea</taxon>
        <taxon>Nitrososphaerota</taxon>
        <taxon>Nitrososphaeria</taxon>
        <taxon>Nitrososphaerales</taxon>
        <taxon>Nitrososphaeraceae</taxon>
        <taxon>Candidatus Nitrosocosmicus</taxon>
    </lineage>
</organism>
<name>A0A654M0M3_9ARCH</name>
<keyword evidence="2" id="KW-1185">Reference proteome</keyword>
<evidence type="ECO:0000313" key="1">
    <source>
        <dbReference type="EMBL" id="ALI36049.1"/>
    </source>
</evidence>
<accession>A0A654M0M3</accession>
<gene>
    <name evidence="1" type="ORF">NMY3_01846</name>
</gene>
<dbReference type="EMBL" id="CP012850">
    <property type="protein sequence ID" value="ALI36049.1"/>
    <property type="molecule type" value="Genomic_DNA"/>
</dbReference>
<proteinExistence type="predicted"/>
<evidence type="ECO:0000313" key="2">
    <source>
        <dbReference type="Proteomes" id="UP000058925"/>
    </source>
</evidence>